<dbReference type="Proteomes" id="UP001429564">
    <property type="component" value="Unassembled WGS sequence"/>
</dbReference>
<keyword evidence="4 7" id="KW-0067">ATP-binding</keyword>
<keyword evidence="8" id="KW-1185">Reference proteome</keyword>
<evidence type="ECO:0000259" key="6">
    <source>
        <dbReference type="PROSITE" id="PS50893"/>
    </source>
</evidence>
<evidence type="ECO:0000313" key="7">
    <source>
        <dbReference type="EMBL" id="NIZ62723.1"/>
    </source>
</evidence>
<reference evidence="7 8" key="1">
    <citation type="submission" date="2018-05" db="EMBL/GenBank/DDBJ databases">
        <authorList>
            <person name="Zhang Y.-J."/>
        </authorList>
    </citation>
    <scope>NUCLEOTIDE SEQUENCE [LARGE SCALE GENOMIC DNA]</scope>
    <source>
        <strain evidence="7 8">CY04</strain>
    </source>
</reference>
<evidence type="ECO:0000256" key="4">
    <source>
        <dbReference type="ARBA" id="ARBA00022840"/>
    </source>
</evidence>
<dbReference type="InterPro" id="IPR052156">
    <property type="entry name" value="BCAA_Transport_ATP-bd_LivF"/>
</dbReference>
<dbReference type="EMBL" id="QHLQ01000021">
    <property type="protein sequence ID" value="NIZ62723.1"/>
    <property type="molecule type" value="Genomic_DNA"/>
</dbReference>
<comment type="similarity">
    <text evidence="1">Belongs to the ABC transporter superfamily.</text>
</comment>
<dbReference type="SUPFAM" id="SSF52540">
    <property type="entry name" value="P-loop containing nucleoside triphosphate hydrolases"/>
    <property type="match status" value="1"/>
</dbReference>
<organism evidence="7 8">
    <name type="scientific">Parasedimentitalea denitrificans</name>
    <dbReference type="NCBI Taxonomy" id="2211118"/>
    <lineage>
        <taxon>Bacteria</taxon>
        <taxon>Pseudomonadati</taxon>
        <taxon>Pseudomonadota</taxon>
        <taxon>Alphaproteobacteria</taxon>
        <taxon>Rhodobacterales</taxon>
        <taxon>Paracoccaceae</taxon>
        <taxon>Parasedimentitalea</taxon>
    </lineage>
</organism>
<dbReference type="Gene3D" id="3.40.50.300">
    <property type="entry name" value="P-loop containing nucleotide triphosphate hydrolases"/>
    <property type="match status" value="1"/>
</dbReference>
<name>A0ABX0WAM2_9RHOB</name>
<evidence type="ECO:0000256" key="5">
    <source>
        <dbReference type="ARBA" id="ARBA00022970"/>
    </source>
</evidence>
<keyword evidence="5" id="KW-0029">Amino-acid transport</keyword>
<evidence type="ECO:0000256" key="3">
    <source>
        <dbReference type="ARBA" id="ARBA00022741"/>
    </source>
</evidence>
<dbReference type="GO" id="GO:0005524">
    <property type="term" value="F:ATP binding"/>
    <property type="evidence" value="ECO:0007669"/>
    <property type="project" value="UniProtKB-KW"/>
</dbReference>
<dbReference type="SMART" id="SM00382">
    <property type="entry name" value="AAA"/>
    <property type="match status" value="1"/>
</dbReference>
<proteinExistence type="inferred from homology"/>
<dbReference type="PANTHER" id="PTHR43820:SF7">
    <property type="entry name" value="BRANCHED-CHAIN AMINO ACID TRANSPORT ATP-BINDING PROTEIN LIVF-RELATED"/>
    <property type="match status" value="1"/>
</dbReference>
<dbReference type="InterPro" id="IPR003593">
    <property type="entry name" value="AAA+_ATPase"/>
</dbReference>
<comment type="caution">
    <text evidence="7">The sequence shown here is derived from an EMBL/GenBank/DDBJ whole genome shotgun (WGS) entry which is preliminary data.</text>
</comment>
<dbReference type="Pfam" id="PF00005">
    <property type="entry name" value="ABC_tran"/>
    <property type="match status" value="1"/>
</dbReference>
<evidence type="ECO:0000313" key="8">
    <source>
        <dbReference type="Proteomes" id="UP001429564"/>
    </source>
</evidence>
<protein>
    <submittedName>
        <fullName evidence="7">ABC transporter ATP-binding protein</fullName>
    </submittedName>
</protein>
<dbReference type="RefSeq" id="WP_167685343.1">
    <property type="nucleotide sequence ID" value="NZ_QHLQ01000021.1"/>
</dbReference>
<accession>A0ABX0WAM2</accession>
<evidence type="ECO:0000256" key="2">
    <source>
        <dbReference type="ARBA" id="ARBA00022448"/>
    </source>
</evidence>
<keyword evidence="3" id="KW-0547">Nucleotide-binding</keyword>
<dbReference type="PROSITE" id="PS50893">
    <property type="entry name" value="ABC_TRANSPORTER_2"/>
    <property type="match status" value="1"/>
</dbReference>
<dbReference type="InterPro" id="IPR003439">
    <property type="entry name" value="ABC_transporter-like_ATP-bd"/>
</dbReference>
<gene>
    <name evidence="7" type="ORF">DL239_17265</name>
</gene>
<keyword evidence="2" id="KW-0813">Transport</keyword>
<sequence length="277" mass="29723">MSGNPYQDDRGNKDATITRTEGMSSMEAGLKHSGEVKPAAPGSPFLIGDTMTGGYGKGPDILHDCTIAVNRGEIAVIVGPNGAGKSTAMKAVFGMLNVRSGKVLLDGEDITNLSPQDRVVKGMGFVPQTSNIFTSLTVEENLEMGAFIRTDDIRDTMEQIYHLFPILKDKRNQAAGELSGGQRQQVAVGRALMTQPKVLMLDEPTAGVSPIVMDELFDRIIEVARTGIPILMVEQNARQALEIADKGYVLVQGRNAYTGTGKELLADPEVRKSFLGG</sequence>
<evidence type="ECO:0000256" key="1">
    <source>
        <dbReference type="ARBA" id="ARBA00005417"/>
    </source>
</evidence>
<feature type="domain" description="ABC transporter" evidence="6">
    <location>
        <begin position="45"/>
        <end position="277"/>
    </location>
</feature>
<dbReference type="PANTHER" id="PTHR43820">
    <property type="entry name" value="HIGH-AFFINITY BRANCHED-CHAIN AMINO ACID TRANSPORT ATP-BINDING PROTEIN LIVF"/>
    <property type="match status" value="1"/>
</dbReference>
<dbReference type="CDD" id="cd03224">
    <property type="entry name" value="ABC_TM1139_LivF_branched"/>
    <property type="match status" value="1"/>
</dbReference>
<dbReference type="InterPro" id="IPR027417">
    <property type="entry name" value="P-loop_NTPase"/>
</dbReference>